<comment type="caution">
    <text evidence="2">The sequence shown here is derived from an EMBL/GenBank/DDBJ whole genome shotgun (WGS) entry which is preliminary data.</text>
</comment>
<evidence type="ECO:0000313" key="2">
    <source>
        <dbReference type="EMBL" id="OIQ73944.1"/>
    </source>
</evidence>
<sequence length="410" mass="46307">MSERERDRSHLIRQTIEKTLSQRDAAHRLGIGLRQFKRLVKAWKQRGDAGLVNRQRGQASHNRLPEATRLRIEQLLRESYPDFGPTLAAEKLAERDGIAVSRETVRRIQTRLKLHRPKARRAKRVFQLRERRPRFGELVQIDGSPHDWFEGRGPRCTLIVFIDDATGRLTALRFAPVESGLAYLDALRDHVLAHGLPVAFYSDRHGIFRVNAKDAASGDGKTEFGRVVERLEIGLINALTPQAKGRVERANQTLQDRLIKEMRLSNISSMDEAQAFLPGFMEKYNKKFSVPPRDTAPAHRPWAKTADELDAALARREERTLSKALTFSCGGKKYCVKVTGPGTALRGAKVTLYHYADGRMRVHYKDRVLACTAYATYPVPDPAADEKTLDHRVDGLVAARSQAEAAQPRP</sequence>
<dbReference type="SUPFAM" id="SSF53098">
    <property type="entry name" value="Ribonuclease H-like"/>
    <property type="match status" value="1"/>
</dbReference>
<protein>
    <submittedName>
        <fullName evidence="2">Integrase core domain protein</fullName>
    </submittedName>
</protein>
<dbReference type="NCBIfam" id="NF033594">
    <property type="entry name" value="transpos_ISNCY_2"/>
    <property type="match status" value="1"/>
</dbReference>
<dbReference type="GO" id="GO:0003676">
    <property type="term" value="F:nucleic acid binding"/>
    <property type="evidence" value="ECO:0007669"/>
    <property type="project" value="InterPro"/>
</dbReference>
<dbReference type="InterPro" id="IPR009057">
    <property type="entry name" value="Homeodomain-like_sf"/>
</dbReference>
<dbReference type="SUPFAM" id="SSF46689">
    <property type="entry name" value="Homeodomain-like"/>
    <property type="match status" value="1"/>
</dbReference>
<dbReference type="AlphaFoldDB" id="A0A1J5PSZ9"/>
<dbReference type="EMBL" id="MLJW01002681">
    <property type="protein sequence ID" value="OIQ73944.1"/>
    <property type="molecule type" value="Genomic_DNA"/>
</dbReference>
<dbReference type="InterPro" id="IPR036397">
    <property type="entry name" value="RNaseH_sf"/>
</dbReference>
<dbReference type="InterPro" id="IPR001584">
    <property type="entry name" value="Integrase_cat-core"/>
</dbReference>
<dbReference type="PROSITE" id="PS50994">
    <property type="entry name" value="INTEGRASE"/>
    <property type="match status" value="1"/>
</dbReference>
<dbReference type="InterPro" id="IPR012337">
    <property type="entry name" value="RNaseH-like_sf"/>
</dbReference>
<accession>A0A1J5PSZ9</accession>
<name>A0A1J5PSZ9_9ZZZZ</name>
<gene>
    <name evidence="2" type="ORF">GALL_444130</name>
</gene>
<feature type="domain" description="Integrase catalytic" evidence="1">
    <location>
        <begin position="129"/>
        <end position="309"/>
    </location>
</feature>
<dbReference type="Gene3D" id="3.30.420.10">
    <property type="entry name" value="Ribonuclease H-like superfamily/Ribonuclease H"/>
    <property type="match status" value="1"/>
</dbReference>
<dbReference type="InterPro" id="IPR047797">
    <property type="entry name" value="ISNCY_transpos"/>
</dbReference>
<dbReference type="GO" id="GO:0015074">
    <property type="term" value="P:DNA integration"/>
    <property type="evidence" value="ECO:0007669"/>
    <property type="project" value="InterPro"/>
</dbReference>
<organism evidence="2">
    <name type="scientific">mine drainage metagenome</name>
    <dbReference type="NCBI Taxonomy" id="410659"/>
    <lineage>
        <taxon>unclassified sequences</taxon>
        <taxon>metagenomes</taxon>
        <taxon>ecological metagenomes</taxon>
    </lineage>
</organism>
<reference evidence="2" key="1">
    <citation type="submission" date="2016-10" db="EMBL/GenBank/DDBJ databases">
        <title>Sequence of Gallionella enrichment culture.</title>
        <authorList>
            <person name="Poehlein A."/>
            <person name="Muehling M."/>
            <person name="Daniel R."/>
        </authorList>
    </citation>
    <scope>NUCLEOTIDE SEQUENCE</scope>
</reference>
<dbReference type="PANTHER" id="PTHR35004">
    <property type="entry name" value="TRANSPOSASE RV3428C-RELATED"/>
    <property type="match status" value="1"/>
</dbReference>
<dbReference type="PANTHER" id="PTHR35004:SF7">
    <property type="entry name" value="INTEGRASE PROTEIN"/>
    <property type="match status" value="1"/>
</dbReference>
<proteinExistence type="predicted"/>
<evidence type="ECO:0000259" key="1">
    <source>
        <dbReference type="PROSITE" id="PS50994"/>
    </source>
</evidence>
<dbReference type="Pfam" id="PF13565">
    <property type="entry name" value="HTH_32"/>
    <property type="match status" value="1"/>
</dbReference>